<name>A0ABW4S5J2_9RHOB</name>
<evidence type="ECO:0000313" key="3">
    <source>
        <dbReference type="Proteomes" id="UP001597353"/>
    </source>
</evidence>
<evidence type="ECO:0000259" key="1">
    <source>
        <dbReference type="PROSITE" id="PS50206"/>
    </source>
</evidence>
<comment type="caution">
    <text evidence="2">The sequence shown here is derived from an EMBL/GenBank/DDBJ whole genome shotgun (WGS) entry which is preliminary data.</text>
</comment>
<accession>A0ABW4S5J2</accession>
<dbReference type="RefSeq" id="WP_390260380.1">
    <property type="nucleotide sequence ID" value="NZ_JBHUGH010000005.1"/>
</dbReference>
<feature type="domain" description="Rhodanese" evidence="1">
    <location>
        <begin position="28"/>
        <end position="127"/>
    </location>
</feature>
<gene>
    <name evidence="2" type="ORF">ACFSGJ_07535</name>
</gene>
<dbReference type="Pfam" id="PF00581">
    <property type="entry name" value="Rhodanese"/>
    <property type="match status" value="1"/>
</dbReference>
<organism evidence="2 3">
    <name type="scientific">Halodurantibacterium flavum</name>
    <dbReference type="NCBI Taxonomy" id="1382802"/>
    <lineage>
        <taxon>Bacteria</taxon>
        <taxon>Pseudomonadati</taxon>
        <taxon>Pseudomonadota</taxon>
        <taxon>Alphaproteobacteria</taxon>
        <taxon>Rhodobacterales</taxon>
        <taxon>Paracoccaceae</taxon>
        <taxon>Halodurantibacterium</taxon>
    </lineage>
</organism>
<dbReference type="PANTHER" id="PTHR44086">
    <property type="entry name" value="THIOSULFATE SULFURTRANSFERASE RDL2, MITOCHONDRIAL-RELATED"/>
    <property type="match status" value="1"/>
</dbReference>
<protein>
    <submittedName>
        <fullName evidence="2">Rhodanese-like domain-containing protein</fullName>
    </submittedName>
</protein>
<evidence type="ECO:0000313" key="2">
    <source>
        <dbReference type="EMBL" id="MFD1912064.1"/>
    </source>
</evidence>
<dbReference type="PROSITE" id="PS50206">
    <property type="entry name" value="RHODANESE_3"/>
    <property type="match status" value="1"/>
</dbReference>
<keyword evidence="3" id="KW-1185">Reference proteome</keyword>
<dbReference type="Proteomes" id="UP001597353">
    <property type="component" value="Unassembled WGS sequence"/>
</dbReference>
<sequence length="127" mass="13295">MTMTMKDLVADARTRVGTVSPEEAEQAARQGDLILDVREPAELESAGRIGGALHVPRGILETRADATTDVAEARLTRVRGSGRVHVLCASGGRAALAADTLRRMGYDADLIEGGLGGWKSAGLPVES</sequence>
<dbReference type="SMART" id="SM00450">
    <property type="entry name" value="RHOD"/>
    <property type="match status" value="1"/>
</dbReference>
<dbReference type="InterPro" id="IPR036873">
    <property type="entry name" value="Rhodanese-like_dom_sf"/>
</dbReference>
<reference evidence="3" key="1">
    <citation type="journal article" date="2019" name="Int. J. Syst. Evol. Microbiol.">
        <title>The Global Catalogue of Microorganisms (GCM) 10K type strain sequencing project: providing services to taxonomists for standard genome sequencing and annotation.</title>
        <authorList>
            <consortium name="The Broad Institute Genomics Platform"/>
            <consortium name="The Broad Institute Genome Sequencing Center for Infectious Disease"/>
            <person name="Wu L."/>
            <person name="Ma J."/>
        </authorList>
    </citation>
    <scope>NUCLEOTIDE SEQUENCE [LARGE SCALE GENOMIC DNA]</scope>
    <source>
        <strain evidence="3">CGMCC 4.7242</strain>
    </source>
</reference>
<proteinExistence type="predicted"/>
<dbReference type="Gene3D" id="3.40.250.10">
    <property type="entry name" value="Rhodanese-like domain"/>
    <property type="match status" value="1"/>
</dbReference>
<dbReference type="EMBL" id="JBHUGH010000005">
    <property type="protein sequence ID" value="MFD1912064.1"/>
    <property type="molecule type" value="Genomic_DNA"/>
</dbReference>
<dbReference type="PANTHER" id="PTHR44086:SF10">
    <property type="entry name" value="THIOSULFATE SULFURTRANSFERASE_RHODANESE-LIKE DOMAIN-CONTAINING PROTEIN 3"/>
    <property type="match status" value="1"/>
</dbReference>
<dbReference type="SUPFAM" id="SSF52821">
    <property type="entry name" value="Rhodanese/Cell cycle control phosphatase"/>
    <property type="match status" value="1"/>
</dbReference>
<dbReference type="InterPro" id="IPR001763">
    <property type="entry name" value="Rhodanese-like_dom"/>
</dbReference>